<dbReference type="PANTHER" id="PTHR31516">
    <property type="entry name" value="STABILIZER OF AXONEMAL MICROTUBULES 2"/>
    <property type="match status" value="1"/>
</dbReference>
<gene>
    <name evidence="5" type="ORF">COCSUDRAFT_63291</name>
</gene>
<comment type="caution">
    <text evidence="5">The sequence shown here is derived from an EMBL/GenBank/DDBJ whole genome shotgun (WGS) entry which is preliminary data.</text>
</comment>
<evidence type="ECO:0000256" key="1">
    <source>
        <dbReference type="ARBA" id="ARBA00008738"/>
    </source>
</evidence>
<dbReference type="InterPro" id="IPR033336">
    <property type="entry name" value="SAXO1/2"/>
</dbReference>
<feature type="region of interest" description="Disordered" evidence="4">
    <location>
        <begin position="116"/>
        <end position="135"/>
    </location>
</feature>
<dbReference type="KEGG" id="csl:COCSUDRAFT_63291"/>
<dbReference type="GO" id="GO:0005524">
    <property type="term" value="F:ATP binding"/>
    <property type="evidence" value="ECO:0007669"/>
    <property type="project" value="UniProtKB-KW"/>
</dbReference>
<proteinExistence type="inferred from homology"/>
<organism evidence="5 6">
    <name type="scientific">Coccomyxa subellipsoidea (strain C-169)</name>
    <name type="common">Green microalga</name>
    <dbReference type="NCBI Taxonomy" id="574566"/>
    <lineage>
        <taxon>Eukaryota</taxon>
        <taxon>Viridiplantae</taxon>
        <taxon>Chlorophyta</taxon>
        <taxon>core chlorophytes</taxon>
        <taxon>Trebouxiophyceae</taxon>
        <taxon>Trebouxiophyceae incertae sedis</taxon>
        <taxon>Coccomyxaceae</taxon>
        <taxon>Coccomyxa</taxon>
        <taxon>Coccomyxa subellipsoidea</taxon>
    </lineage>
</organism>
<protein>
    <submittedName>
        <fullName evidence="5">Uncharacterized protein</fullName>
    </submittedName>
</protein>
<dbReference type="RefSeq" id="XP_005648312.1">
    <property type="nucleotide sequence ID" value="XM_005648255.1"/>
</dbReference>
<evidence type="ECO:0000313" key="5">
    <source>
        <dbReference type="EMBL" id="EIE23768.1"/>
    </source>
</evidence>
<reference evidence="5 6" key="1">
    <citation type="journal article" date="2012" name="Genome Biol.">
        <title>The genome of the polar eukaryotic microalga coccomyxa subellipsoidea reveals traits of cold adaptation.</title>
        <authorList>
            <person name="Blanc G."/>
            <person name="Agarkova I."/>
            <person name="Grimwood J."/>
            <person name="Kuo A."/>
            <person name="Brueggeman A."/>
            <person name="Dunigan D."/>
            <person name="Gurnon J."/>
            <person name="Ladunga I."/>
            <person name="Lindquist E."/>
            <person name="Lucas S."/>
            <person name="Pangilinan J."/>
            <person name="Proschold T."/>
            <person name="Salamov A."/>
            <person name="Schmutz J."/>
            <person name="Weeks D."/>
            <person name="Yamada T."/>
            <person name="Claverie J.M."/>
            <person name="Grigoriev I."/>
            <person name="Van Etten J."/>
            <person name="Lomsadze A."/>
            <person name="Borodovsky M."/>
        </authorList>
    </citation>
    <scope>NUCLEOTIDE SEQUENCE [LARGE SCALE GENOMIC DNA]</scope>
    <source>
        <strain evidence="5 6">C-169</strain>
    </source>
</reference>
<dbReference type="Proteomes" id="UP000007264">
    <property type="component" value="Unassembled WGS sequence"/>
</dbReference>
<evidence type="ECO:0000313" key="6">
    <source>
        <dbReference type="Proteomes" id="UP000007264"/>
    </source>
</evidence>
<dbReference type="Pfam" id="PF00012">
    <property type="entry name" value="HSP70"/>
    <property type="match status" value="1"/>
</dbReference>
<dbReference type="STRING" id="574566.I0YZE9"/>
<dbReference type="InterPro" id="IPR013126">
    <property type="entry name" value="Hsp_70_fam"/>
</dbReference>
<evidence type="ECO:0000256" key="3">
    <source>
        <dbReference type="ARBA" id="ARBA00022840"/>
    </source>
</evidence>
<dbReference type="EMBL" id="AGSI01000007">
    <property type="protein sequence ID" value="EIE23768.1"/>
    <property type="molecule type" value="Genomic_DNA"/>
</dbReference>
<comment type="similarity">
    <text evidence="1">Belongs to the FAM154 family.</text>
</comment>
<dbReference type="OrthoDB" id="510472at2759"/>
<dbReference type="GO" id="GO:0005856">
    <property type="term" value="C:cytoskeleton"/>
    <property type="evidence" value="ECO:0007669"/>
    <property type="project" value="TreeGrafter"/>
</dbReference>
<sequence>MAAAMGPRYLSAMDLVIASSAHEDYYPRAIQLHGVNKRFDATTTSKDVYKQWELPKRPPPIAHPARTLLPFAATSAYRDSFPAHPPQQVYKLEAVPYKGSDVKFDAESTYHSNFPAFQVEPRPRPPPAVAAKNPARFDGTTTNGETYKAHQIEPHQVTLNAYTYTPTPFGDGTTEKQEAYKAWDLPKRPPKVIPPMRPTLPFAGTTTSREEFKGWQLPETRGSLGIATIGDKMHVFTTVHPGQREVCLMLYRGESQVASRNKQLGQFHLVGLPEAPIGVPQIEVTFHLSADNIFSAEARELDSGRHHLWQNSDGGAMVAGGINAGDLKDGVLQA</sequence>
<dbReference type="GO" id="GO:0140662">
    <property type="term" value="F:ATP-dependent protein folding chaperone"/>
    <property type="evidence" value="ECO:0007669"/>
    <property type="project" value="InterPro"/>
</dbReference>
<keyword evidence="2" id="KW-0547">Nucleotide-binding</keyword>
<keyword evidence="6" id="KW-1185">Reference proteome</keyword>
<dbReference type="GeneID" id="17041760"/>
<dbReference type="eggNOG" id="KOG0102">
    <property type="taxonomic scope" value="Eukaryota"/>
</dbReference>
<evidence type="ECO:0000256" key="2">
    <source>
        <dbReference type="ARBA" id="ARBA00022741"/>
    </source>
</evidence>
<keyword evidence="3" id="KW-0067">ATP-binding</keyword>
<evidence type="ECO:0000256" key="4">
    <source>
        <dbReference type="SAM" id="MobiDB-lite"/>
    </source>
</evidence>
<dbReference type="SUPFAM" id="SSF100920">
    <property type="entry name" value="Heat shock protein 70kD (HSP70), peptide-binding domain"/>
    <property type="match status" value="1"/>
</dbReference>
<dbReference type="InterPro" id="IPR029047">
    <property type="entry name" value="HSP70_peptide-bd_sf"/>
</dbReference>
<dbReference type="Gene3D" id="2.60.34.10">
    <property type="entry name" value="Substrate Binding Domain Of DNAk, Chain A, domain 1"/>
    <property type="match status" value="1"/>
</dbReference>
<dbReference type="AlphaFoldDB" id="I0YZE9"/>
<accession>I0YZE9</accession>
<dbReference type="GO" id="GO:0008017">
    <property type="term" value="F:microtubule binding"/>
    <property type="evidence" value="ECO:0007669"/>
    <property type="project" value="InterPro"/>
</dbReference>
<dbReference type="PANTHER" id="PTHR31516:SF17">
    <property type="entry name" value="STABILIZER OF AXONEMAL MICROTUBULES 2"/>
    <property type="match status" value="1"/>
</dbReference>
<name>I0YZE9_COCSC</name>